<keyword evidence="3" id="KW-1185">Reference proteome</keyword>
<protein>
    <submittedName>
        <fullName evidence="2">MEDS domain-containing protein</fullName>
    </submittedName>
</protein>
<dbReference type="KEGG" id="daur:Daura_20330"/>
<dbReference type="InterPro" id="IPR002645">
    <property type="entry name" value="STAS_dom"/>
</dbReference>
<evidence type="ECO:0000259" key="1">
    <source>
        <dbReference type="PROSITE" id="PS50801"/>
    </source>
</evidence>
<dbReference type="InterPro" id="IPR036513">
    <property type="entry name" value="STAS_dom_sf"/>
</dbReference>
<name>A0A9Q9MGH7_9ACTN</name>
<dbReference type="PROSITE" id="PS50801">
    <property type="entry name" value="STAS"/>
    <property type="match status" value="1"/>
</dbReference>
<dbReference type="Pfam" id="PF14417">
    <property type="entry name" value="MEDS"/>
    <property type="match status" value="1"/>
</dbReference>
<proteinExistence type="predicted"/>
<gene>
    <name evidence="2" type="ORF">Daura_20330</name>
</gene>
<dbReference type="EMBL" id="CP073767">
    <property type="protein sequence ID" value="UWZ58313.1"/>
    <property type="molecule type" value="Genomic_DNA"/>
</dbReference>
<dbReference type="Proteomes" id="UP001058003">
    <property type="component" value="Chromosome"/>
</dbReference>
<sequence length="275" mass="28981">MGSTAVLDRSGRCAPHEHRCVVFDDPEAFRRRCAAFLAAGLAAGERVLYVGADGPQLVSGFGAAVERGQAQAVTVEALYPAGDAIDPPQQLAIIAEATRTALADGYRGLRVAADCTSLAGGAARTDAFARWEHLADRHISGNPVSGLCGFHRDRLSAPEIAAVACMHPVLEQVQVPFRLYSAGDATFGAVLDGEIDMAAAALFVAALGRVEPRPVDGEVLIDCRGLSFIDHRAMFALDARMRQLGAAGTLYTGDGAMLRTLIDLLGLRQLRVVDG</sequence>
<dbReference type="InterPro" id="IPR025847">
    <property type="entry name" value="MEDS_domain"/>
</dbReference>
<reference evidence="2" key="1">
    <citation type="submission" date="2021-04" db="EMBL/GenBank/DDBJ databases">
        <title>Dactylosporangium aurantiacum NRRL B-8018 full assembly.</title>
        <authorList>
            <person name="Hartkoorn R.C."/>
            <person name="Beaudoing E."/>
            <person name="Hot D."/>
        </authorList>
    </citation>
    <scope>NUCLEOTIDE SEQUENCE</scope>
    <source>
        <strain evidence="2">NRRL B-8018</strain>
    </source>
</reference>
<evidence type="ECO:0000313" key="3">
    <source>
        <dbReference type="Proteomes" id="UP001058003"/>
    </source>
</evidence>
<feature type="domain" description="STAS" evidence="1">
    <location>
        <begin position="191"/>
        <end position="275"/>
    </location>
</feature>
<accession>A0A9Q9MGH7</accession>
<evidence type="ECO:0000313" key="2">
    <source>
        <dbReference type="EMBL" id="UWZ58313.1"/>
    </source>
</evidence>
<dbReference type="AlphaFoldDB" id="A0A9Q9MGH7"/>
<dbReference type="RefSeq" id="WP_052387339.1">
    <property type="nucleotide sequence ID" value="NZ_CP073767.1"/>
</dbReference>
<organism evidence="2 3">
    <name type="scientific">Dactylosporangium aurantiacum</name>
    <dbReference type="NCBI Taxonomy" id="35754"/>
    <lineage>
        <taxon>Bacteria</taxon>
        <taxon>Bacillati</taxon>
        <taxon>Actinomycetota</taxon>
        <taxon>Actinomycetes</taxon>
        <taxon>Micromonosporales</taxon>
        <taxon>Micromonosporaceae</taxon>
        <taxon>Dactylosporangium</taxon>
    </lineage>
</organism>
<dbReference type="SUPFAM" id="SSF52091">
    <property type="entry name" value="SpoIIaa-like"/>
    <property type="match status" value="1"/>
</dbReference>
<dbReference type="Gene3D" id="3.30.750.24">
    <property type="entry name" value="STAS domain"/>
    <property type="match status" value="1"/>
</dbReference>